<evidence type="ECO:0000256" key="9">
    <source>
        <dbReference type="ARBA" id="ARBA00040502"/>
    </source>
</evidence>
<evidence type="ECO:0000256" key="12">
    <source>
        <dbReference type="SAM" id="MobiDB-lite"/>
    </source>
</evidence>
<evidence type="ECO:0000256" key="2">
    <source>
        <dbReference type="ARBA" id="ARBA00022723"/>
    </source>
</evidence>
<comment type="catalytic activity">
    <reaction evidence="11">
        <text>adenosine(37) in tRNA(Ala) + H2O + H(+) = inosine(37) in tRNA(Ala) + NH4(+)</text>
        <dbReference type="Rhea" id="RHEA:50968"/>
        <dbReference type="Rhea" id="RHEA-COMP:12855"/>
        <dbReference type="Rhea" id="RHEA-COMP:12856"/>
        <dbReference type="ChEBI" id="CHEBI:15377"/>
        <dbReference type="ChEBI" id="CHEBI:15378"/>
        <dbReference type="ChEBI" id="CHEBI:28938"/>
        <dbReference type="ChEBI" id="CHEBI:74411"/>
        <dbReference type="ChEBI" id="CHEBI:82852"/>
        <dbReference type="EC" id="3.5.4.34"/>
    </reaction>
</comment>
<dbReference type="PANTHER" id="PTHR46516">
    <property type="entry name" value="TRNA-SPECIFIC ADENOSINE DEAMINASE 1"/>
    <property type="match status" value="1"/>
</dbReference>
<dbReference type="SMART" id="SM00552">
    <property type="entry name" value="ADEAMc"/>
    <property type="match status" value="1"/>
</dbReference>
<accession>A0A0P4W7T8</accession>
<keyword evidence="4" id="KW-0862">Zinc</keyword>
<dbReference type="PROSITE" id="PS50141">
    <property type="entry name" value="A_DEAMIN_EDITASE"/>
    <property type="match status" value="1"/>
</dbReference>
<evidence type="ECO:0000256" key="8">
    <source>
        <dbReference type="ARBA" id="ARBA00038940"/>
    </source>
</evidence>
<evidence type="ECO:0000256" key="10">
    <source>
        <dbReference type="ARBA" id="ARBA00041760"/>
    </source>
</evidence>
<dbReference type="Pfam" id="PF02137">
    <property type="entry name" value="A_deamin"/>
    <property type="match status" value="1"/>
</dbReference>
<dbReference type="GO" id="GO:0008033">
    <property type="term" value="P:tRNA processing"/>
    <property type="evidence" value="ECO:0007669"/>
    <property type="project" value="UniProtKB-KW"/>
</dbReference>
<organism evidence="14">
    <name type="scientific">Scylla olivacea</name>
    <name type="common">Orange mud crab</name>
    <name type="synonym">Cancer olivacea</name>
    <dbReference type="NCBI Taxonomy" id="85551"/>
    <lineage>
        <taxon>Eukaryota</taxon>
        <taxon>Metazoa</taxon>
        <taxon>Ecdysozoa</taxon>
        <taxon>Arthropoda</taxon>
        <taxon>Crustacea</taxon>
        <taxon>Multicrustacea</taxon>
        <taxon>Malacostraca</taxon>
        <taxon>Eumalacostraca</taxon>
        <taxon>Eucarida</taxon>
        <taxon>Decapoda</taxon>
        <taxon>Pleocyemata</taxon>
        <taxon>Brachyura</taxon>
        <taxon>Eubrachyura</taxon>
        <taxon>Portunoidea</taxon>
        <taxon>Portunidae</taxon>
        <taxon>Portuninae</taxon>
        <taxon>Scylla</taxon>
    </lineage>
</organism>
<proteinExistence type="inferred from homology"/>
<keyword evidence="3" id="KW-0378">Hydrolase</keyword>
<protein>
    <recommendedName>
        <fullName evidence="9">tRNA-specific adenosine deaminase 1</fullName>
        <ecNumber evidence="8">3.5.4.34</ecNumber>
    </recommendedName>
    <alternativeName>
        <fullName evidence="10">tRNA-specific adenosine-37 deaminase</fullName>
    </alternativeName>
</protein>
<evidence type="ECO:0000256" key="7">
    <source>
        <dbReference type="ARBA" id="ARBA00038326"/>
    </source>
</evidence>
<evidence type="ECO:0000256" key="11">
    <source>
        <dbReference type="ARBA" id="ARBA00047635"/>
    </source>
</evidence>
<dbReference type="AlphaFoldDB" id="A0A0P4W7T8"/>
<feature type="region of interest" description="Disordered" evidence="12">
    <location>
        <begin position="157"/>
        <end position="179"/>
    </location>
</feature>
<dbReference type="GO" id="GO:0046872">
    <property type="term" value="F:metal ion binding"/>
    <property type="evidence" value="ECO:0007669"/>
    <property type="project" value="UniProtKB-KW"/>
</dbReference>
<name>A0A0P4W7T8_SCYOL</name>
<dbReference type="EC" id="3.5.4.34" evidence="8"/>
<keyword evidence="1" id="KW-0819">tRNA processing</keyword>
<dbReference type="EMBL" id="GDRN01084205">
    <property type="protein sequence ID" value="JAI61534.1"/>
    <property type="molecule type" value="Transcribed_RNA"/>
</dbReference>
<dbReference type="GO" id="GO:0043829">
    <property type="term" value="F:tRNA-specific adenosine-37 deaminase activity"/>
    <property type="evidence" value="ECO:0007669"/>
    <property type="project" value="UniProtKB-EC"/>
</dbReference>
<comment type="similarity">
    <text evidence="7">Belongs to the ADAT1 family.</text>
</comment>
<evidence type="ECO:0000259" key="13">
    <source>
        <dbReference type="PROSITE" id="PS50141"/>
    </source>
</evidence>
<feature type="domain" description="A to I editase" evidence="13">
    <location>
        <begin position="55"/>
        <end position="474"/>
    </location>
</feature>
<dbReference type="GO" id="GO:0003723">
    <property type="term" value="F:RNA binding"/>
    <property type="evidence" value="ECO:0007669"/>
    <property type="project" value="InterPro"/>
</dbReference>
<sequence>MEKYTEKFANKIVQLCISKYNSLKKTGKPKNEAEWTLLSCFVQEEQCSHTLKVVALGTGSKCIGSHQLPSTGDVLHDSHAEVVARRAFMLYLISQVRMAAEGHSSIFEVKDGTYYLKSGILFHFYTSHTPCGDASIFLKQEWLECVGNVLETKEGPTISPSVPIGNSDTEPPVKKRRCQGSSDFENQITLQNTENAHVKSDDIKKMDDLEKEKTNLAVCTGDVNEVLSDTFRTGAKCVAGEAPDPKLPGSKYHITGVLRTKPGRGDPTLSLSCSDKIFKWTILGVQGALLMILLKKPVYIATIVIGRCPYSQEAMKRAIYGRFEDGLNNINLPEGFSVQTPVLVQSNIDFAHSRINIAKTASEGSKLIPTPTSIIWSDTSVHKESQEVATNGRRLGCTKKNIGTPKSWVSICRKAICCLMLDLLKDARWEPADFNQLTYSDLKYYSESYNQAWNILKSKCLSNWTVKPKHIKDFKVK</sequence>
<dbReference type="InterPro" id="IPR002466">
    <property type="entry name" value="A_deamin"/>
</dbReference>
<feature type="compositionally biased region" description="Polar residues" evidence="12">
    <location>
        <begin position="158"/>
        <end position="169"/>
    </location>
</feature>
<evidence type="ECO:0000256" key="6">
    <source>
        <dbReference type="ARBA" id="ARBA00037784"/>
    </source>
</evidence>
<evidence type="ECO:0000313" key="14">
    <source>
        <dbReference type="EMBL" id="JAI61534.1"/>
    </source>
</evidence>
<dbReference type="PANTHER" id="PTHR46516:SF1">
    <property type="entry name" value="TRNA-SPECIFIC ADENOSINE DEAMINASE 1"/>
    <property type="match status" value="1"/>
</dbReference>
<evidence type="ECO:0000256" key="3">
    <source>
        <dbReference type="ARBA" id="ARBA00022801"/>
    </source>
</evidence>
<evidence type="ECO:0000256" key="5">
    <source>
        <dbReference type="ARBA" id="ARBA00037026"/>
    </source>
</evidence>
<evidence type="ECO:0000256" key="4">
    <source>
        <dbReference type="ARBA" id="ARBA00022833"/>
    </source>
</evidence>
<comment type="cofactor">
    <cofactor evidence="5">
        <name>1D-myo-inositol hexakisphosphate</name>
        <dbReference type="ChEBI" id="CHEBI:58130"/>
    </cofactor>
</comment>
<evidence type="ECO:0000256" key="1">
    <source>
        <dbReference type="ARBA" id="ARBA00022694"/>
    </source>
</evidence>
<reference evidence="14" key="1">
    <citation type="submission" date="2015-09" db="EMBL/GenBank/DDBJ databases">
        <title>Scylla olivacea transcriptome.</title>
        <authorList>
            <person name="Ikhwanuddin M."/>
        </authorList>
    </citation>
    <scope>NUCLEOTIDE SEQUENCE</scope>
</reference>
<comment type="function">
    <text evidence="6">Specifically deaminates adenosine-37 to inosine in tRNA-Ala.</text>
</comment>
<keyword evidence="2" id="KW-0479">Metal-binding</keyword>